<proteinExistence type="inferred from homology"/>
<evidence type="ECO:0000256" key="4">
    <source>
        <dbReference type="ARBA" id="ARBA00022801"/>
    </source>
</evidence>
<evidence type="ECO:0000313" key="8">
    <source>
        <dbReference type="Proteomes" id="UP000287188"/>
    </source>
</evidence>
<dbReference type="Pfam" id="PF01120">
    <property type="entry name" value="Alpha_L_fucos"/>
    <property type="match status" value="1"/>
</dbReference>
<sequence length="149" mass="17072">MTIAKAKETIQQVIAAGPFDRTWESLKGYTTPAWYEDAKFGIFIHWGVYSVPAFHNEWYPRNMYIQGSPDFKHHVETYGPQATSGYKDFIPLFTAEHFDPQHWANLFKRAGAQFVMPVAEHHDGFAMYDCSFSEWKATNMGPSAISLVN</sequence>
<keyword evidence="5" id="KW-0326">Glycosidase</keyword>
<dbReference type="GO" id="GO:0006004">
    <property type="term" value="P:fucose metabolic process"/>
    <property type="evidence" value="ECO:0007669"/>
    <property type="project" value="TreeGrafter"/>
</dbReference>
<evidence type="ECO:0000256" key="1">
    <source>
        <dbReference type="ARBA" id="ARBA00007951"/>
    </source>
</evidence>
<organism evidence="7 8">
    <name type="scientific">Dictyobacter kobayashii</name>
    <dbReference type="NCBI Taxonomy" id="2014872"/>
    <lineage>
        <taxon>Bacteria</taxon>
        <taxon>Bacillati</taxon>
        <taxon>Chloroflexota</taxon>
        <taxon>Ktedonobacteria</taxon>
        <taxon>Ktedonobacterales</taxon>
        <taxon>Dictyobacteraceae</taxon>
        <taxon>Dictyobacter</taxon>
    </lineage>
</organism>
<comment type="caution">
    <text evidence="7">The sequence shown here is derived from an EMBL/GenBank/DDBJ whole genome shotgun (WGS) entry which is preliminary data.</text>
</comment>
<comment type="similarity">
    <text evidence="1">Belongs to the glycosyl hydrolase 29 family.</text>
</comment>
<feature type="domain" description="Glycoside hydrolase family 29 N-terminal" evidence="6">
    <location>
        <begin position="11"/>
        <end position="143"/>
    </location>
</feature>
<keyword evidence="3" id="KW-0732">Signal</keyword>
<dbReference type="PANTHER" id="PTHR10030">
    <property type="entry name" value="ALPHA-L-FUCOSIDASE"/>
    <property type="match status" value="1"/>
</dbReference>
<keyword evidence="8" id="KW-1185">Reference proteome</keyword>
<dbReference type="AlphaFoldDB" id="A0A402AS96"/>
<dbReference type="EC" id="3.2.1.51" evidence="2"/>
<protein>
    <recommendedName>
        <fullName evidence="2">alpha-L-fucosidase</fullName>
        <ecNumber evidence="2">3.2.1.51</ecNumber>
    </recommendedName>
</protein>
<evidence type="ECO:0000256" key="3">
    <source>
        <dbReference type="ARBA" id="ARBA00022729"/>
    </source>
</evidence>
<gene>
    <name evidence="7" type="ORF">KDK_57750</name>
</gene>
<dbReference type="InterPro" id="IPR057739">
    <property type="entry name" value="Glyco_hydro_29_N"/>
</dbReference>
<name>A0A402AS96_9CHLR</name>
<evidence type="ECO:0000256" key="2">
    <source>
        <dbReference type="ARBA" id="ARBA00012662"/>
    </source>
</evidence>
<keyword evidence="4" id="KW-0378">Hydrolase</keyword>
<evidence type="ECO:0000313" key="7">
    <source>
        <dbReference type="EMBL" id="GCE21975.1"/>
    </source>
</evidence>
<evidence type="ECO:0000256" key="5">
    <source>
        <dbReference type="ARBA" id="ARBA00023295"/>
    </source>
</evidence>
<dbReference type="PANTHER" id="PTHR10030:SF37">
    <property type="entry name" value="ALPHA-L-FUCOSIDASE-RELATED"/>
    <property type="match status" value="1"/>
</dbReference>
<accession>A0A402AS96</accession>
<dbReference type="SUPFAM" id="SSF51445">
    <property type="entry name" value="(Trans)glycosidases"/>
    <property type="match status" value="1"/>
</dbReference>
<dbReference type="InterPro" id="IPR000933">
    <property type="entry name" value="Glyco_hydro_29"/>
</dbReference>
<dbReference type="GO" id="GO:0004560">
    <property type="term" value="F:alpha-L-fucosidase activity"/>
    <property type="evidence" value="ECO:0007669"/>
    <property type="project" value="InterPro"/>
</dbReference>
<dbReference type="Proteomes" id="UP000287188">
    <property type="component" value="Unassembled WGS sequence"/>
</dbReference>
<dbReference type="InterPro" id="IPR017853">
    <property type="entry name" value="GH"/>
</dbReference>
<dbReference type="GO" id="GO:0016139">
    <property type="term" value="P:glycoside catabolic process"/>
    <property type="evidence" value="ECO:0007669"/>
    <property type="project" value="TreeGrafter"/>
</dbReference>
<dbReference type="SMART" id="SM00812">
    <property type="entry name" value="Alpha_L_fucos"/>
    <property type="match status" value="1"/>
</dbReference>
<dbReference type="GO" id="GO:0005764">
    <property type="term" value="C:lysosome"/>
    <property type="evidence" value="ECO:0007669"/>
    <property type="project" value="TreeGrafter"/>
</dbReference>
<evidence type="ECO:0000259" key="6">
    <source>
        <dbReference type="Pfam" id="PF01120"/>
    </source>
</evidence>
<reference evidence="8" key="1">
    <citation type="submission" date="2018-12" db="EMBL/GenBank/DDBJ databases">
        <title>Tengunoibacter tsumagoiensis gen. nov., sp. nov., Dictyobacter kobayashii sp. nov., D. alpinus sp. nov., and D. joshuensis sp. nov. and description of Dictyobacteraceae fam. nov. within the order Ktedonobacterales isolated from Tengu-no-mugimeshi.</title>
        <authorList>
            <person name="Wang C.M."/>
            <person name="Zheng Y."/>
            <person name="Sakai Y."/>
            <person name="Toyoda A."/>
            <person name="Minakuchi Y."/>
            <person name="Abe K."/>
            <person name="Yokota A."/>
            <person name="Yabe S."/>
        </authorList>
    </citation>
    <scope>NUCLEOTIDE SEQUENCE [LARGE SCALE GENOMIC DNA]</scope>
    <source>
        <strain evidence="8">Uno11</strain>
    </source>
</reference>
<dbReference type="EMBL" id="BIFS01000002">
    <property type="protein sequence ID" value="GCE21975.1"/>
    <property type="molecule type" value="Genomic_DNA"/>
</dbReference>
<dbReference type="Gene3D" id="3.20.20.80">
    <property type="entry name" value="Glycosidases"/>
    <property type="match status" value="1"/>
</dbReference>